<accession>A0ABT2UM44</accession>
<dbReference type="PANTHER" id="PTHR43377">
    <property type="entry name" value="BILIVERDIN REDUCTASE A"/>
    <property type="match status" value="1"/>
</dbReference>
<feature type="domain" description="Gfo/Idh/MocA-like oxidoreductase N-terminal" evidence="2">
    <location>
        <begin position="1"/>
        <end position="119"/>
    </location>
</feature>
<dbReference type="RefSeq" id="WP_262686676.1">
    <property type="nucleotide sequence ID" value="NZ_JAOQIO010000095.1"/>
</dbReference>
<sequence length="325" mass="35522">MRVAVVGCGTMGKSHIENLAAMPGVELVAICDNNEIEVNKTAEHWQLRAYVSLDEMINMENPDVVSICLPTYLHKEYVLRVAAYGKHIICEKPIAPSIEDAVEMINTCKEEGVRLFVGHVVRFFPNYADIKAKVDAGVIGKVGVIHTKRIGSNPARARAWYKDRSGGVIIDLMIHDIDFLCSVMGEVTSVYALQTQSEQNDYALVTLRFAGGAIANLEAHWGYPGPFTTAVEFAGTEGVIRFNSEDALSLKIVKAASAEDNQPAAVAIPQSPAFHNPYYYELKHFLACIENDTESIVTATDALRALRIALAAAQSAQTGMKIDIH</sequence>
<keyword evidence="5" id="KW-1185">Reference proteome</keyword>
<dbReference type="InterPro" id="IPR051450">
    <property type="entry name" value="Gfo/Idh/MocA_Oxidoreductases"/>
</dbReference>
<dbReference type="Gene3D" id="3.40.50.720">
    <property type="entry name" value="NAD(P)-binding Rossmann-like Domain"/>
    <property type="match status" value="1"/>
</dbReference>
<protein>
    <submittedName>
        <fullName evidence="4">Gfo/Idh/MocA family oxidoreductase</fullName>
    </submittedName>
</protein>
<dbReference type="Pfam" id="PF01408">
    <property type="entry name" value="GFO_IDH_MocA"/>
    <property type="match status" value="1"/>
</dbReference>
<dbReference type="SUPFAM" id="SSF55347">
    <property type="entry name" value="Glyceraldehyde-3-phosphate dehydrogenase-like, C-terminal domain"/>
    <property type="match status" value="1"/>
</dbReference>
<evidence type="ECO:0000256" key="1">
    <source>
        <dbReference type="ARBA" id="ARBA00010928"/>
    </source>
</evidence>
<dbReference type="SUPFAM" id="SSF51735">
    <property type="entry name" value="NAD(P)-binding Rossmann-fold domains"/>
    <property type="match status" value="1"/>
</dbReference>
<evidence type="ECO:0000259" key="2">
    <source>
        <dbReference type="Pfam" id="PF01408"/>
    </source>
</evidence>
<reference evidence="4 5" key="1">
    <citation type="submission" date="2022-09" db="EMBL/GenBank/DDBJ databases">
        <authorList>
            <person name="Han X.L."/>
            <person name="Wang Q."/>
            <person name="Lu T."/>
        </authorList>
    </citation>
    <scope>NUCLEOTIDE SEQUENCE [LARGE SCALE GENOMIC DNA]</scope>
    <source>
        <strain evidence="4 5">WQ 127069</strain>
    </source>
</reference>
<gene>
    <name evidence="4" type="ORF">OB236_26755</name>
</gene>
<proteinExistence type="inferred from homology"/>
<dbReference type="Proteomes" id="UP001652445">
    <property type="component" value="Unassembled WGS sequence"/>
</dbReference>
<dbReference type="InterPro" id="IPR036291">
    <property type="entry name" value="NAD(P)-bd_dom_sf"/>
</dbReference>
<dbReference type="InterPro" id="IPR000683">
    <property type="entry name" value="Gfo/Idh/MocA-like_OxRdtase_N"/>
</dbReference>
<dbReference type="PANTHER" id="PTHR43377:SF1">
    <property type="entry name" value="BILIVERDIN REDUCTASE A"/>
    <property type="match status" value="1"/>
</dbReference>
<evidence type="ECO:0000313" key="5">
    <source>
        <dbReference type="Proteomes" id="UP001652445"/>
    </source>
</evidence>
<comment type="caution">
    <text evidence="4">The sequence shown here is derived from an EMBL/GenBank/DDBJ whole genome shotgun (WGS) entry which is preliminary data.</text>
</comment>
<dbReference type="EMBL" id="JAOQIO010000095">
    <property type="protein sequence ID" value="MCU6795721.1"/>
    <property type="molecule type" value="Genomic_DNA"/>
</dbReference>
<evidence type="ECO:0000313" key="4">
    <source>
        <dbReference type="EMBL" id="MCU6795721.1"/>
    </source>
</evidence>
<feature type="domain" description="Gfo/Idh/MocA-like oxidoreductase C-terminal" evidence="3">
    <location>
        <begin position="131"/>
        <end position="323"/>
    </location>
</feature>
<evidence type="ECO:0000259" key="3">
    <source>
        <dbReference type="Pfam" id="PF02894"/>
    </source>
</evidence>
<comment type="similarity">
    <text evidence="1">Belongs to the Gfo/Idh/MocA family.</text>
</comment>
<dbReference type="InterPro" id="IPR004104">
    <property type="entry name" value="Gfo/Idh/MocA-like_OxRdtase_C"/>
</dbReference>
<name>A0ABT2UM44_9BACL</name>
<dbReference type="Pfam" id="PF02894">
    <property type="entry name" value="GFO_IDH_MocA_C"/>
    <property type="match status" value="1"/>
</dbReference>
<dbReference type="Gene3D" id="3.30.360.10">
    <property type="entry name" value="Dihydrodipicolinate Reductase, domain 2"/>
    <property type="match status" value="1"/>
</dbReference>
<organism evidence="4 5">
    <name type="scientific">Paenibacillus baimaensis</name>
    <dbReference type="NCBI Taxonomy" id="2982185"/>
    <lineage>
        <taxon>Bacteria</taxon>
        <taxon>Bacillati</taxon>
        <taxon>Bacillota</taxon>
        <taxon>Bacilli</taxon>
        <taxon>Bacillales</taxon>
        <taxon>Paenibacillaceae</taxon>
        <taxon>Paenibacillus</taxon>
    </lineage>
</organism>